<proteinExistence type="predicted"/>
<comment type="caution">
    <text evidence="1">The sequence shown here is derived from an EMBL/GenBank/DDBJ whole genome shotgun (WGS) entry which is preliminary data.</text>
</comment>
<dbReference type="AlphaFoldDB" id="A0A8J8FKH8"/>
<dbReference type="Proteomes" id="UP000598971">
    <property type="component" value="Unassembled WGS sequence"/>
</dbReference>
<reference evidence="1" key="1">
    <citation type="submission" date="2019-10" db="EMBL/GenBank/DDBJ databases">
        <title>Draft genome sequence of Panacibacter sp. KCS-6.</title>
        <authorList>
            <person name="Yim K.J."/>
        </authorList>
    </citation>
    <scope>NUCLEOTIDE SEQUENCE</scope>
    <source>
        <strain evidence="1">KCS-6</strain>
    </source>
</reference>
<name>A0A8J8FKH8_9BACT</name>
<sequence length="144" mass="17211">MPLKINSKHSSRHNSIEELYTYKLNNCEEYYFKERYIRLIDLTRLINSMFPDTVIWALTSIERLVLMNEDDYRSNWYVIIANGSSTEFYFEYLIPEEKSPWENAYIKGVAKSLDEAKVYLIKSMHGCNGWSESEELKLYYENLC</sequence>
<accession>A0A8J8FKH8</accession>
<organism evidence="1 2">
    <name type="scientific">Limnovirga soli</name>
    <dbReference type="NCBI Taxonomy" id="2656915"/>
    <lineage>
        <taxon>Bacteria</taxon>
        <taxon>Pseudomonadati</taxon>
        <taxon>Bacteroidota</taxon>
        <taxon>Chitinophagia</taxon>
        <taxon>Chitinophagales</taxon>
        <taxon>Chitinophagaceae</taxon>
        <taxon>Limnovirga</taxon>
    </lineage>
</organism>
<keyword evidence="2" id="KW-1185">Reference proteome</keyword>
<evidence type="ECO:0000313" key="1">
    <source>
        <dbReference type="EMBL" id="NNV57989.1"/>
    </source>
</evidence>
<protein>
    <submittedName>
        <fullName evidence="1">Uncharacterized protein</fullName>
    </submittedName>
</protein>
<dbReference type="EMBL" id="WHPF01000023">
    <property type="protein sequence ID" value="NNV57989.1"/>
    <property type="molecule type" value="Genomic_DNA"/>
</dbReference>
<dbReference type="RefSeq" id="WP_171609945.1">
    <property type="nucleotide sequence ID" value="NZ_WHPF01000023.1"/>
</dbReference>
<evidence type="ECO:0000313" key="2">
    <source>
        <dbReference type="Proteomes" id="UP000598971"/>
    </source>
</evidence>
<gene>
    <name evidence="1" type="ORF">GD597_21170</name>
</gene>